<dbReference type="RefSeq" id="WP_115401860.1">
    <property type="nucleotide sequence ID" value="NZ_QPKV01000003.1"/>
</dbReference>
<reference evidence="1 2" key="1">
    <citation type="submission" date="2018-07" db="EMBL/GenBank/DDBJ databases">
        <title>Pedobacter sp. nov., isolated from soil.</title>
        <authorList>
            <person name="Zhou L.Y."/>
            <person name="Du Z.J."/>
        </authorList>
    </citation>
    <scope>NUCLEOTIDE SEQUENCE [LARGE SCALE GENOMIC DNA]</scope>
    <source>
        <strain evidence="1 2">JDX94</strain>
    </source>
</reference>
<dbReference type="EMBL" id="QPKV01000003">
    <property type="protein sequence ID" value="RDC56671.1"/>
    <property type="molecule type" value="Genomic_DNA"/>
</dbReference>
<comment type="caution">
    <text evidence="1">The sequence shown here is derived from an EMBL/GenBank/DDBJ whole genome shotgun (WGS) entry which is preliminary data.</text>
</comment>
<sequence length="165" mass="19056">MIEISITNEDIIAAKAQVAEFEKTDAGSWRYEGVKAWRGIVCEMVISRWFSNHKDFHVTLAAKGLDTSGKIDEFDFLMDGKRVEVKSATESYYQYIMPKIHDVDAYPKDIYLAAKYNDSVEPNTVWLIGYMTHAQIKKYPKEQDKGAPYYKVPIPDFRDITELKN</sequence>
<evidence type="ECO:0000313" key="1">
    <source>
        <dbReference type="EMBL" id="RDC56671.1"/>
    </source>
</evidence>
<protein>
    <recommendedName>
        <fullName evidence="3">DUF3883 domain-containing protein</fullName>
    </recommendedName>
</protein>
<organism evidence="1 2">
    <name type="scientific">Pedobacter chinensis</name>
    <dbReference type="NCBI Taxonomy" id="2282421"/>
    <lineage>
        <taxon>Bacteria</taxon>
        <taxon>Pseudomonadati</taxon>
        <taxon>Bacteroidota</taxon>
        <taxon>Sphingobacteriia</taxon>
        <taxon>Sphingobacteriales</taxon>
        <taxon>Sphingobacteriaceae</taxon>
        <taxon>Pedobacter</taxon>
    </lineage>
</organism>
<proteinExistence type="predicted"/>
<dbReference type="OrthoDB" id="1433646at2"/>
<evidence type="ECO:0000313" key="2">
    <source>
        <dbReference type="Proteomes" id="UP000253961"/>
    </source>
</evidence>
<evidence type="ECO:0008006" key="3">
    <source>
        <dbReference type="Google" id="ProtNLM"/>
    </source>
</evidence>
<dbReference type="AlphaFoldDB" id="A0A369PVH8"/>
<gene>
    <name evidence="1" type="ORF">DU508_05525</name>
</gene>
<name>A0A369PVH8_9SPHI</name>
<dbReference type="Proteomes" id="UP000253961">
    <property type="component" value="Unassembled WGS sequence"/>
</dbReference>
<accession>A0A369PVH8</accession>
<keyword evidence="2" id="KW-1185">Reference proteome</keyword>